<dbReference type="InterPro" id="IPR051538">
    <property type="entry name" value="Acyl-CoA_Synth/Transferase"/>
</dbReference>
<evidence type="ECO:0000256" key="3">
    <source>
        <dbReference type="ARBA" id="ARBA00022840"/>
    </source>
</evidence>
<proteinExistence type="predicted"/>
<keyword evidence="1" id="KW-0436">Ligase</keyword>
<name>X0WFC6_9ZZZZ</name>
<keyword evidence="3" id="KW-0067">ATP-binding</keyword>
<gene>
    <name evidence="4" type="ORF">S01H1_55020</name>
</gene>
<evidence type="ECO:0000256" key="2">
    <source>
        <dbReference type="ARBA" id="ARBA00022741"/>
    </source>
</evidence>
<dbReference type="AlphaFoldDB" id="X0WFC6"/>
<evidence type="ECO:0000256" key="1">
    <source>
        <dbReference type="ARBA" id="ARBA00022598"/>
    </source>
</evidence>
<keyword evidence="2" id="KW-0547">Nucleotide-binding</keyword>
<accession>X0WFC6</accession>
<dbReference type="EMBL" id="BARS01035732">
    <property type="protein sequence ID" value="GAG21887.1"/>
    <property type="molecule type" value="Genomic_DNA"/>
</dbReference>
<protein>
    <recommendedName>
        <fullName evidence="5">CoA-binding protein</fullName>
    </recommendedName>
</protein>
<organism evidence="4">
    <name type="scientific">marine sediment metagenome</name>
    <dbReference type="NCBI Taxonomy" id="412755"/>
    <lineage>
        <taxon>unclassified sequences</taxon>
        <taxon>metagenomes</taxon>
        <taxon>ecological metagenomes</taxon>
    </lineage>
</organism>
<comment type="caution">
    <text evidence="4">The sequence shown here is derived from an EMBL/GenBank/DDBJ whole genome shotgun (WGS) entry which is preliminary data.</text>
</comment>
<sequence length="88" mass="9729">ISLRVAPLSKFDAEQMVNEIKGYPILQGIRGKKRSDIEAIVDILLRVARLAEDCRNTISEIDINPLIVFDEGRGVKALDALVVIKTPS</sequence>
<dbReference type="PANTHER" id="PTHR43334:SF1">
    <property type="entry name" value="3-HYDROXYPROPIONATE--COA LIGASE [ADP-FORMING]"/>
    <property type="match status" value="1"/>
</dbReference>
<dbReference type="Pfam" id="PF13549">
    <property type="entry name" value="ATP-grasp_5"/>
    <property type="match status" value="1"/>
</dbReference>
<feature type="non-terminal residue" evidence="4">
    <location>
        <position position="1"/>
    </location>
</feature>
<evidence type="ECO:0008006" key="5">
    <source>
        <dbReference type="Google" id="ProtNLM"/>
    </source>
</evidence>
<dbReference type="PANTHER" id="PTHR43334">
    <property type="entry name" value="ACETATE--COA LIGASE [ADP-FORMING]"/>
    <property type="match status" value="1"/>
</dbReference>
<dbReference type="GO" id="GO:0005524">
    <property type="term" value="F:ATP binding"/>
    <property type="evidence" value="ECO:0007669"/>
    <property type="project" value="UniProtKB-KW"/>
</dbReference>
<dbReference type="SUPFAM" id="SSF56059">
    <property type="entry name" value="Glutathione synthetase ATP-binding domain-like"/>
    <property type="match status" value="1"/>
</dbReference>
<dbReference type="Gene3D" id="3.30.470.20">
    <property type="entry name" value="ATP-grasp fold, B domain"/>
    <property type="match status" value="1"/>
</dbReference>
<evidence type="ECO:0000313" key="4">
    <source>
        <dbReference type="EMBL" id="GAG21887.1"/>
    </source>
</evidence>
<dbReference type="GO" id="GO:0016874">
    <property type="term" value="F:ligase activity"/>
    <property type="evidence" value="ECO:0007669"/>
    <property type="project" value="UniProtKB-KW"/>
</dbReference>
<reference evidence="4" key="1">
    <citation type="journal article" date="2014" name="Front. Microbiol.">
        <title>High frequency of phylogenetically diverse reductive dehalogenase-homologous genes in deep subseafloor sedimentary metagenomes.</title>
        <authorList>
            <person name="Kawai M."/>
            <person name="Futagami T."/>
            <person name="Toyoda A."/>
            <person name="Takaki Y."/>
            <person name="Nishi S."/>
            <person name="Hori S."/>
            <person name="Arai W."/>
            <person name="Tsubouchi T."/>
            <person name="Morono Y."/>
            <person name="Uchiyama I."/>
            <person name="Ito T."/>
            <person name="Fujiyama A."/>
            <person name="Inagaki F."/>
            <person name="Takami H."/>
        </authorList>
    </citation>
    <scope>NUCLEOTIDE SEQUENCE</scope>
    <source>
        <strain evidence="4">Expedition CK06-06</strain>
    </source>
</reference>